<evidence type="ECO:0000313" key="9">
    <source>
        <dbReference type="Proteomes" id="UP000248039"/>
    </source>
</evidence>
<gene>
    <name evidence="8" type="ORF">C7C46_29055</name>
</gene>
<evidence type="ECO:0000256" key="6">
    <source>
        <dbReference type="SAM" id="MobiDB-lite"/>
    </source>
</evidence>
<proteinExistence type="predicted"/>
<name>A0A2V4N1H3_9ACTN</name>
<keyword evidence="2" id="KW-0444">Lipid biosynthesis</keyword>
<dbReference type="SMART" id="SM00563">
    <property type="entry name" value="PlsC"/>
    <property type="match status" value="1"/>
</dbReference>
<dbReference type="Pfam" id="PF01553">
    <property type="entry name" value="Acyltransferase"/>
    <property type="match status" value="1"/>
</dbReference>
<evidence type="ECO:0000256" key="2">
    <source>
        <dbReference type="ARBA" id="ARBA00022516"/>
    </source>
</evidence>
<keyword evidence="9" id="KW-1185">Reference proteome</keyword>
<evidence type="ECO:0000256" key="1">
    <source>
        <dbReference type="ARBA" id="ARBA00005189"/>
    </source>
</evidence>
<accession>A0A2V4N1H3</accession>
<organism evidence="8 9">
    <name type="scientific">Streptomyces tateyamensis</name>
    <dbReference type="NCBI Taxonomy" id="565073"/>
    <lineage>
        <taxon>Bacteria</taxon>
        <taxon>Bacillati</taxon>
        <taxon>Actinomycetota</taxon>
        <taxon>Actinomycetes</taxon>
        <taxon>Kitasatosporales</taxon>
        <taxon>Streptomycetaceae</taxon>
        <taxon>Streptomyces</taxon>
    </lineage>
</organism>
<feature type="region of interest" description="Disordered" evidence="6">
    <location>
        <begin position="274"/>
        <end position="293"/>
    </location>
</feature>
<dbReference type="OrthoDB" id="5184723at2"/>
<dbReference type="PANTHER" id="PTHR10434">
    <property type="entry name" value="1-ACYL-SN-GLYCEROL-3-PHOSPHATE ACYLTRANSFERASE"/>
    <property type="match status" value="1"/>
</dbReference>
<dbReference type="InterPro" id="IPR002123">
    <property type="entry name" value="Plipid/glycerol_acylTrfase"/>
</dbReference>
<evidence type="ECO:0000256" key="3">
    <source>
        <dbReference type="ARBA" id="ARBA00022679"/>
    </source>
</evidence>
<dbReference type="GO" id="GO:0006654">
    <property type="term" value="P:phosphatidic acid biosynthetic process"/>
    <property type="evidence" value="ECO:0007669"/>
    <property type="project" value="TreeGrafter"/>
</dbReference>
<evidence type="ECO:0000256" key="5">
    <source>
        <dbReference type="ARBA" id="ARBA00023315"/>
    </source>
</evidence>
<feature type="domain" description="Phospholipid/glycerol acyltransferase" evidence="7">
    <location>
        <begin position="91"/>
        <end position="203"/>
    </location>
</feature>
<dbReference type="AlphaFoldDB" id="A0A2V4N1H3"/>
<keyword evidence="3 8" id="KW-0808">Transferase</keyword>
<comment type="caution">
    <text evidence="8">The sequence shown here is derived from an EMBL/GenBank/DDBJ whole genome shotgun (WGS) entry which is preliminary data.</text>
</comment>
<dbReference type="GO" id="GO:0003841">
    <property type="term" value="F:1-acylglycerol-3-phosphate O-acyltransferase activity"/>
    <property type="evidence" value="ECO:0007669"/>
    <property type="project" value="TreeGrafter"/>
</dbReference>
<reference evidence="8 9" key="1">
    <citation type="submission" date="2018-03" db="EMBL/GenBank/DDBJ databases">
        <title>Bioinformatic expansion and discovery of thiopeptide antibiotics.</title>
        <authorList>
            <person name="Schwalen C.J."/>
            <person name="Hudson G.A."/>
            <person name="Mitchell D.A."/>
        </authorList>
    </citation>
    <scope>NUCLEOTIDE SEQUENCE [LARGE SCALE GENOMIC DNA]</scope>
    <source>
        <strain evidence="8 9">ATCC 21389</strain>
    </source>
</reference>
<dbReference type="CDD" id="cd07989">
    <property type="entry name" value="LPLAT_AGPAT-like"/>
    <property type="match status" value="1"/>
</dbReference>
<keyword evidence="5 8" id="KW-0012">Acyltransferase</keyword>
<evidence type="ECO:0000259" key="7">
    <source>
        <dbReference type="SMART" id="SM00563"/>
    </source>
</evidence>
<evidence type="ECO:0000313" key="8">
    <source>
        <dbReference type="EMBL" id="PYC68632.1"/>
    </source>
</evidence>
<dbReference type="Proteomes" id="UP000248039">
    <property type="component" value="Unassembled WGS sequence"/>
</dbReference>
<dbReference type="EMBL" id="PYBW01000135">
    <property type="protein sequence ID" value="PYC68632.1"/>
    <property type="molecule type" value="Genomic_DNA"/>
</dbReference>
<dbReference type="SUPFAM" id="SSF69593">
    <property type="entry name" value="Glycerol-3-phosphate (1)-acyltransferase"/>
    <property type="match status" value="1"/>
</dbReference>
<comment type="pathway">
    <text evidence="1">Lipid metabolism.</text>
</comment>
<evidence type="ECO:0000256" key="4">
    <source>
        <dbReference type="ARBA" id="ARBA00023098"/>
    </source>
</evidence>
<dbReference type="PANTHER" id="PTHR10434:SF64">
    <property type="entry name" value="1-ACYL-SN-GLYCEROL-3-PHOSPHATE ACYLTRANSFERASE-RELATED"/>
    <property type="match status" value="1"/>
</dbReference>
<keyword evidence="4" id="KW-0443">Lipid metabolism</keyword>
<protein>
    <submittedName>
        <fullName evidence="8">1-acyl-sn-glycerol-3-phosphate acyltransferase</fullName>
    </submittedName>
</protein>
<sequence length="332" mass="34091">MPTAPCTPQGCVAAAAHRVGPARQLLRAVSALTVLLTGVALAPVVRRLPAGPRERAIRLYGRALLAGFGVRVRVHRMAPVDRAPAAGGAGTLLVSNHVSWLDILLVIAVRPGRMLAKSEVGGWPLLGPLVARAGTVFLDRERLRALPGAVAEVRTALTRGERVVAFPEGSTWCGRAGGRFRPAFFQAAVDSGAQVQPMAVRYRLADGTPTTAPAFVGDDGLVGSLRRVLAARGLVAEAVFAPPLTAGPHAGRRELARAAQAAVQLAAALPPVAGPQGRAAAPDPSHPGFCAVPAVARPRGGRARAGGPPLPRPAAADGAARLLAATERRPVS</sequence>